<accession>A0ABM4TL07</accession>
<name>A0ABM4TL07_DROSZ</name>
<feature type="transmembrane region" description="Helical" evidence="2">
    <location>
        <begin position="195"/>
        <end position="214"/>
    </location>
</feature>
<dbReference type="RefSeq" id="XP_070850660.1">
    <property type="nucleotide sequence ID" value="XM_070994559.1"/>
</dbReference>
<dbReference type="GeneID" id="139352452"/>
<reference evidence="3 4" key="1">
    <citation type="submission" date="2025-05" db="UniProtKB">
        <authorList>
            <consortium name="RefSeq"/>
        </authorList>
    </citation>
    <scope>NUCLEOTIDE SEQUENCE [LARGE SCALE GENOMIC DNA]</scope>
</reference>
<evidence type="ECO:0000313" key="5">
    <source>
        <dbReference type="RefSeq" id="XP_070850660.1"/>
    </source>
</evidence>
<organism evidence="3 4">
    <name type="scientific">Drosophila suzukii</name>
    <name type="common">Spotted-wing drosophila fruit fly</name>
    <dbReference type="NCBI Taxonomy" id="28584"/>
    <lineage>
        <taxon>Eukaryota</taxon>
        <taxon>Metazoa</taxon>
        <taxon>Ecdysozoa</taxon>
        <taxon>Arthropoda</taxon>
        <taxon>Hexapoda</taxon>
        <taxon>Insecta</taxon>
        <taxon>Pterygota</taxon>
        <taxon>Neoptera</taxon>
        <taxon>Endopterygota</taxon>
        <taxon>Diptera</taxon>
        <taxon>Brachycera</taxon>
        <taxon>Muscomorpha</taxon>
        <taxon>Ephydroidea</taxon>
        <taxon>Drosophilidae</taxon>
        <taxon>Drosophila</taxon>
        <taxon>Sophophora</taxon>
    </lineage>
</organism>
<keyword evidence="3" id="KW-1185">Reference proteome</keyword>
<feature type="region of interest" description="Disordered" evidence="1">
    <location>
        <begin position="34"/>
        <end position="83"/>
    </location>
</feature>
<feature type="compositionally biased region" description="Polar residues" evidence="1">
    <location>
        <begin position="52"/>
        <end position="67"/>
    </location>
</feature>
<evidence type="ECO:0000256" key="2">
    <source>
        <dbReference type="SAM" id="Phobius"/>
    </source>
</evidence>
<dbReference type="RefSeq" id="XP_070850659.1">
    <property type="nucleotide sequence ID" value="XM_070994558.1"/>
</dbReference>
<keyword evidence="2" id="KW-0812">Transmembrane</keyword>
<evidence type="ECO:0000256" key="1">
    <source>
        <dbReference type="SAM" id="MobiDB-lite"/>
    </source>
</evidence>
<evidence type="ECO:0000313" key="4">
    <source>
        <dbReference type="RefSeq" id="XP_070850659.1"/>
    </source>
</evidence>
<keyword evidence="2" id="KW-0472">Membrane</keyword>
<evidence type="ECO:0000313" key="3">
    <source>
        <dbReference type="Proteomes" id="UP001652628"/>
    </source>
</evidence>
<dbReference type="Proteomes" id="UP001652628">
    <property type="component" value="Chromosome 2L"/>
</dbReference>
<protein>
    <submittedName>
        <fullName evidence="4 5">Uncharacterized protein</fullName>
    </submittedName>
</protein>
<keyword evidence="2" id="KW-1133">Transmembrane helix</keyword>
<gene>
    <name evidence="4 5" type="primary">LOC139352452</name>
</gene>
<proteinExistence type="predicted"/>
<sequence length="215" mass="22609">MSLCKIGLIGGLMVVVFLILALSTKDVDAEFHFRGSRPRAPKPSIHAPFKPSSHSAPPSYGPNSNGPITGEIPKGAKPRIAPGAGPQALKISTIASGVGAVMGQIVAGAINHLKDESRDDGEKVNVFINGPVISAGGASDAILRPGRVTEHPAGDRISVTMKKLQPNPKDPTKVVALPMKKKTIRSAGSQLSKPILGHFCLISIMVTFFVAYWVH</sequence>
<feature type="transmembrane region" description="Helical" evidence="2">
    <location>
        <begin position="6"/>
        <end position="24"/>
    </location>
</feature>